<proteinExistence type="predicted"/>
<gene>
    <name evidence="1" type="ORF">P5673_032206</name>
</gene>
<dbReference type="EMBL" id="JARQWQ010000169">
    <property type="protein sequence ID" value="KAK2547739.1"/>
    <property type="molecule type" value="Genomic_DNA"/>
</dbReference>
<sequence>MAGVTQRQQSSAVVSRQEGQQTTKKWFSSNLEFRSRSSRRLNGERTSCGLTHCRAPVFYMTECGVPIFLSRHPSQDVEQNVNASEFVEDIMTFQITVVEKESVSYEENTGQGLICHRFTSSSPRDIISPIVF</sequence>
<protein>
    <submittedName>
        <fullName evidence="1">Uncharacterized protein</fullName>
    </submittedName>
</protein>
<accession>A0AAD9PRI2</accession>
<evidence type="ECO:0000313" key="2">
    <source>
        <dbReference type="Proteomes" id="UP001249851"/>
    </source>
</evidence>
<reference evidence="1" key="2">
    <citation type="journal article" date="2023" name="Science">
        <title>Genomic signatures of disease resistance in endangered staghorn corals.</title>
        <authorList>
            <person name="Vollmer S.V."/>
            <person name="Selwyn J.D."/>
            <person name="Despard B.A."/>
            <person name="Roesel C.L."/>
        </authorList>
    </citation>
    <scope>NUCLEOTIDE SEQUENCE</scope>
    <source>
        <strain evidence="1">K2</strain>
    </source>
</reference>
<dbReference type="Proteomes" id="UP001249851">
    <property type="component" value="Unassembled WGS sequence"/>
</dbReference>
<keyword evidence="2" id="KW-1185">Reference proteome</keyword>
<organism evidence="1 2">
    <name type="scientific">Acropora cervicornis</name>
    <name type="common">Staghorn coral</name>
    <dbReference type="NCBI Taxonomy" id="6130"/>
    <lineage>
        <taxon>Eukaryota</taxon>
        <taxon>Metazoa</taxon>
        <taxon>Cnidaria</taxon>
        <taxon>Anthozoa</taxon>
        <taxon>Hexacorallia</taxon>
        <taxon>Scleractinia</taxon>
        <taxon>Astrocoeniina</taxon>
        <taxon>Acroporidae</taxon>
        <taxon>Acropora</taxon>
    </lineage>
</organism>
<reference evidence="1" key="1">
    <citation type="journal article" date="2023" name="G3 (Bethesda)">
        <title>Whole genome assembly and annotation of the endangered Caribbean coral Acropora cervicornis.</title>
        <authorList>
            <person name="Selwyn J.D."/>
            <person name="Vollmer S.V."/>
        </authorList>
    </citation>
    <scope>NUCLEOTIDE SEQUENCE</scope>
    <source>
        <strain evidence="1">K2</strain>
    </source>
</reference>
<name>A0AAD9PRI2_ACRCE</name>
<dbReference type="AlphaFoldDB" id="A0AAD9PRI2"/>
<comment type="caution">
    <text evidence="1">The sequence shown here is derived from an EMBL/GenBank/DDBJ whole genome shotgun (WGS) entry which is preliminary data.</text>
</comment>
<evidence type="ECO:0000313" key="1">
    <source>
        <dbReference type="EMBL" id="KAK2547739.1"/>
    </source>
</evidence>